<evidence type="ECO:0000259" key="5">
    <source>
        <dbReference type="Pfam" id="PF13087"/>
    </source>
</evidence>
<evidence type="ECO:0000313" key="6">
    <source>
        <dbReference type="EMBL" id="MBA4538404.1"/>
    </source>
</evidence>
<gene>
    <name evidence="7" type="ORF">G4D64_14955</name>
    <name evidence="6" type="ORF">H1Z61_15000</name>
</gene>
<keyword evidence="4 7" id="KW-0067">ATP-binding</keyword>
<dbReference type="RefSeq" id="WP_163243165.1">
    <property type="nucleotide sequence ID" value="NZ_CP082780.1"/>
</dbReference>
<dbReference type="GO" id="GO:0016787">
    <property type="term" value="F:hydrolase activity"/>
    <property type="evidence" value="ECO:0007669"/>
    <property type="project" value="UniProtKB-KW"/>
</dbReference>
<evidence type="ECO:0000256" key="1">
    <source>
        <dbReference type="ARBA" id="ARBA00022741"/>
    </source>
</evidence>
<comment type="caution">
    <text evidence="7">The sequence shown here is derived from an EMBL/GenBank/DDBJ whole genome shotgun (WGS) entry which is preliminary data.</text>
</comment>
<dbReference type="AlphaFoldDB" id="A0A6B3VXE7"/>
<dbReference type="InterPro" id="IPR027417">
    <property type="entry name" value="P-loop_NTPase"/>
</dbReference>
<keyword evidence="2" id="KW-0378">Hydrolase</keyword>
<evidence type="ECO:0000256" key="4">
    <source>
        <dbReference type="ARBA" id="ARBA00022840"/>
    </source>
</evidence>
<sequence>MHDIRRAFKVSDAYIGTAASVQTLADFANPVGTYKGEGEDRQRIGIPLWVHRRCIEPMFSIANRIAYQNKMVLAGKKIGEGHWYDCTGNAVQAQYVQEQGNFIVEKIRGYFATLNGEDSTPSVFVITPFTAVKEGLKNLLKQQLKGEIANISKWVDRSIGTVHTFQGKEADIVYFVTGTDTQTDGAANWSCMKPNLLNVAATRAKKEFYVVGDLARFKSKQYYDVIQQTFEEFNEKKLHVQDT</sequence>
<dbReference type="GO" id="GO:0043139">
    <property type="term" value="F:5'-3' DNA helicase activity"/>
    <property type="evidence" value="ECO:0007669"/>
    <property type="project" value="TreeGrafter"/>
</dbReference>
<evidence type="ECO:0000256" key="2">
    <source>
        <dbReference type="ARBA" id="ARBA00022801"/>
    </source>
</evidence>
<dbReference type="EMBL" id="JACEIO010000043">
    <property type="protein sequence ID" value="MBA4538404.1"/>
    <property type="molecule type" value="Genomic_DNA"/>
</dbReference>
<feature type="domain" description="DNA2/NAM7 helicase-like C-terminal" evidence="5">
    <location>
        <begin position="101"/>
        <end position="213"/>
    </location>
</feature>
<reference evidence="6 9" key="2">
    <citation type="submission" date="2020-07" db="EMBL/GenBank/DDBJ databases">
        <authorList>
            <person name="Feng H."/>
        </authorList>
    </citation>
    <scope>NUCLEOTIDE SEQUENCE [LARGE SCALE GENOMIC DNA]</scope>
    <source>
        <strain evidence="9">s-12</strain>
        <strain evidence="6">S-12</strain>
    </source>
</reference>
<dbReference type="Gene3D" id="3.40.50.300">
    <property type="entry name" value="P-loop containing nucleotide triphosphate hydrolases"/>
    <property type="match status" value="1"/>
</dbReference>
<evidence type="ECO:0000313" key="9">
    <source>
        <dbReference type="Proteomes" id="UP000570010"/>
    </source>
</evidence>
<dbReference type="PANTHER" id="PTHR43788">
    <property type="entry name" value="DNA2/NAM7 HELICASE FAMILY MEMBER"/>
    <property type="match status" value="1"/>
</dbReference>
<dbReference type="PANTHER" id="PTHR43788:SF8">
    <property type="entry name" value="DNA-BINDING PROTEIN SMUBP-2"/>
    <property type="match status" value="1"/>
</dbReference>
<evidence type="ECO:0000313" key="8">
    <source>
        <dbReference type="Proteomes" id="UP000472971"/>
    </source>
</evidence>
<proteinExistence type="predicted"/>
<name>A0A6B3VXE7_9BACI</name>
<keyword evidence="3 6" id="KW-0347">Helicase</keyword>
<evidence type="ECO:0000256" key="3">
    <source>
        <dbReference type="ARBA" id="ARBA00022806"/>
    </source>
</evidence>
<dbReference type="SUPFAM" id="SSF52540">
    <property type="entry name" value="P-loop containing nucleoside triphosphate hydrolases"/>
    <property type="match status" value="1"/>
</dbReference>
<dbReference type="EMBL" id="JAAIWN010000045">
    <property type="protein sequence ID" value="NEY82769.1"/>
    <property type="molecule type" value="Genomic_DNA"/>
</dbReference>
<dbReference type="Proteomes" id="UP000570010">
    <property type="component" value="Unassembled WGS sequence"/>
</dbReference>
<dbReference type="Proteomes" id="UP000472971">
    <property type="component" value="Unassembled WGS sequence"/>
</dbReference>
<keyword evidence="8" id="KW-1185">Reference proteome</keyword>
<accession>A0A6B3VXE7</accession>
<dbReference type="InterPro" id="IPR050534">
    <property type="entry name" value="Coronavir_polyprotein_1ab"/>
</dbReference>
<dbReference type="InterPro" id="IPR041679">
    <property type="entry name" value="DNA2/NAM7-like_C"/>
</dbReference>
<organism evidence="7 8">
    <name type="scientific">Bacillus aquiflavi</name>
    <dbReference type="NCBI Taxonomy" id="2672567"/>
    <lineage>
        <taxon>Bacteria</taxon>
        <taxon>Bacillati</taxon>
        <taxon>Bacillota</taxon>
        <taxon>Bacilli</taxon>
        <taxon>Bacillales</taxon>
        <taxon>Bacillaceae</taxon>
        <taxon>Bacillus</taxon>
    </lineage>
</organism>
<evidence type="ECO:0000313" key="7">
    <source>
        <dbReference type="EMBL" id="NEY82769.1"/>
    </source>
</evidence>
<keyword evidence="1" id="KW-0547">Nucleotide-binding</keyword>
<reference evidence="7 8" key="1">
    <citation type="submission" date="2020-02" db="EMBL/GenBank/DDBJ databases">
        <title>Bacillus aquiflavi sp. nov., isolated from yellow water of strong flavor Chinese baijiu in Yibin region of China.</title>
        <authorList>
            <person name="Xie J."/>
        </authorList>
    </citation>
    <scope>NUCLEOTIDE SEQUENCE [LARGE SCALE GENOMIC DNA]</scope>
    <source>
        <strain evidence="7 8">3H-10</strain>
    </source>
</reference>
<protein>
    <submittedName>
        <fullName evidence="7">ATP-binding domain-containing protein</fullName>
    </submittedName>
    <submittedName>
        <fullName evidence="6">DNA2/NAM7 family helicase</fullName>
    </submittedName>
</protein>
<dbReference type="Pfam" id="PF13087">
    <property type="entry name" value="AAA_12"/>
    <property type="match status" value="1"/>
</dbReference>
<dbReference type="GO" id="GO:0005524">
    <property type="term" value="F:ATP binding"/>
    <property type="evidence" value="ECO:0007669"/>
    <property type="project" value="UniProtKB-KW"/>
</dbReference>